<dbReference type="Pfam" id="PF01535">
    <property type="entry name" value="PPR"/>
    <property type="match status" value="2"/>
</dbReference>
<feature type="repeat" description="PPR" evidence="2">
    <location>
        <begin position="631"/>
        <end position="661"/>
    </location>
</feature>
<feature type="domain" description="Pentatricopeptide repeat-containing protein-mitochondrial" evidence="4">
    <location>
        <begin position="405"/>
        <end position="520"/>
    </location>
</feature>
<keyword evidence="1" id="KW-0677">Repeat</keyword>
<feature type="repeat" description="PPR" evidence="2">
    <location>
        <begin position="213"/>
        <end position="247"/>
    </location>
</feature>
<evidence type="ECO:0000256" key="3">
    <source>
        <dbReference type="SAM" id="SignalP"/>
    </source>
</evidence>
<dbReference type="InterPro" id="IPR050667">
    <property type="entry name" value="PPR-containing_protein"/>
</dbReference>
<accession>A0AAD2CUA1</accession>
<evidence type="ECO:0000313" key="5">
    <source>
        <dbReference type="EMBL" id="CAJ1946035.1"/>
    </source>
</evidence>
<feature type="repeat" description="PPR" evidence="2">
    <location>
        <begin position="435"/>
        <end position="469"/>
    </location>
</feature>
<protein>
    <recommendedName>
        <fullName evidence="4">Pentatricopeptide repeat-containing protein-mitochondrial domain-containing protein</fullName>
    </recommendedName>
</protein>
<feature type="signal peptide" evidence="3">
    <location>
        <begin position="1"/>
        <end position="21"/>
    </location>
</feature>
<dbReference type="InterPro" id="IPR057027">
    <property type="entry name" value="TPR_mt"/>
</dbReference>
<dbReference type="Gene3D" id="1.25.40.10">
    <property type="entry name" value="Tetratricopeptide repeat domain"/>
    <property type="match status" value="4"/>
</dbReference>
<dbReference type="Pfam" id="PF13812">
    <property type="entry name" value="PPR_3"/>
    <property type="match status" value="2"/>
</dbReference>
<dbReference type="InterPro" id="IPR011990">
    <property type="entry name" value="TPR-like_helical_dom_sf"/>
</dbReference>
<evidence type="ECO:0000259" key="4">
    <source>
        <dbReference type="Pfam" id="PF23276"/>
    </source>
</evidence>
<dbReference type="PANTHER" id="PTHR47939">
    <property type="entry name" value="MEMBRANE-ASSOCIATED SALT-INDUCIBLE PROTEIN-LIKE"/>
    <property type="match status" value="1"/>
</dbReference>
<dbReference type="Pfam" id="PF13041">
    <property type="entry name" value="PPR_2"/>
    <property type="match status" value="2"/>
</dbReference>
<keyword evidence="6" id="KW-1185">Reference proteome</keyword>
<feature type="repeat" description="PPR" evidence="2">
    <location>
        <begin position="559"/>
        <end position="593"/>
    </location>
</feature>
<comment type="caution">
    <text evidence="5">The sequence shown here is derived from an EMBL/GenBank/DDBJ whole genome shotgun (WGS) entry which is preliminary data.</text>
</comment>
<dbReference type="InterPro" id="IPR002885">
    <property type="entry name" value="PPR_rpt"/>
</dbReference>
<feature type="repeat" description="PPR" evidence="2">
    <location>
        <begin position="364"/>
        <end position="399"/>
    </location>
</feature>
<dbReference type="NCBIfam" id="TIGR00756">
    <property type="entry name" value="PPR"/>
    <property type="match status" value="7"/>
</dbReference>
<organism evidence="5 6">
    <name type="scientific">Cylindrotheca closterium</name>
    <dbReference type="NCBI Taxonomy" id="2856"/>
    <lineage>
        <taxon>Eukaryota</taxon>
        <taxon>Sar</taxon>
        <taxon>Stramenopiles</taxon>
        <taxon>Ochrophyta</taxon>
        <taxon>Bacillariophyta</taxon>
        <taxon>Bacillariophyceae</taxon>
        <taxon>Bacillariophycidae</taxon>
        <taxon>Bacillariales</taxon>
        <taxon>Bacillariaceae</taxon>
        <taxon>Cylindrotheca</taxon>
    </lineage>
</organism>
<name>A0AAD2CUA1_9STRA</name>
<feature type="repeat" description="PPR" evidence="2">
    <location>
        <begin position="400"/>
        <end position="434"/>
    </location>
</feature>
<sequence>MLTNPISLLWLVWGLTIGALGFTKAPIALNSHETELSKQGIISLTSALYGTPHKTKRKGNTVVAVRNPFQLSQGLLKRKLSEVGKRDQLGLGLSQSYCDKVLGLCVASDEWDHVLEVLDVMKRHGLKQERSSYRACLQACFGAGNGPSAQEILSAMEKAGMDAEPVDIGLTAAAMCRNNLSENGWWRKALTLLKQHSHGDSSSSITSRNNPIPIQAYNAVLECMAEERQWKEAVRFLRLMEKGSVKTAKKEDGIYPTPALSTYRAVIESCAGSNQAEQAIQVLKSMKHHGVQPNTYVCELVISAFSKKMQWRRAIQILDLMEELDVPKTVVTYNTVISACARSREVGMAKNLLSKMKKEGMRPDEVSFNSVIGACASTARWKDALALLDQCYREPGVTPNIYIYTNAMRACARGGSPKRALSLLQVVKDKGLPLDSYCYTAVIDACAKGGMWKQALSLLDEMQTKAIAPTEVTYSVAISACGNGGQWQKALNILQLMRQQGMNVNLITYNAAITALSKASRFHAKKSSGVKSDEIGSEDLWSRALLLLGQMKKDGIEPDGFCYSSAISCCGAEGRWEEALKLIEVMKKGGPRTRPNKVAYTAAICACGRAGEADHALNLFQSMQNEGLSADRVAYNALFSAFRVAGDADKTYELWREMIGKPTTTFSQPSNSIARAKSSASPDIITLTDCTATLFRASQFKKMDKVFAEAVDSGIILRGNRLDSQWETDLSGMSIPVASAASRYILNQIRSLKPKDLEDISFITGVGTFHRKGQNKTGSSKETAMSLRDFLRSMLDTEFQLESYIPPRAKGTVVIKKEALAQWIEQ</sequence>
<dbReference type="AlphaFoldDB" id="A0AAD2CUA1"/>
<evidence type="ECO:0000313" key="6">
    <source>
        <dbReference type="Proteomes" id="UP001295423"/>
    </source>
</evidence>
<dbReference type="PANTHER" id="PTHR47939:SF5">
    <property type="entry name" value="PENTACOTRIPEPTIDE-REPEAT REGION OF PRORP DOMAIN-CONTAINING PROTEIN"/>
    <property type="match status" value="1"/>
</dbReference>
<proteinExistence type="predicted"/>
<dbReference type="PROSITE" id="PS51375">
    <property type="entry name" value="PPR"/>
    <property type="match status" value="10"/>
</dbReference>
<gene>
    <name evidence="5" type="ORF">CYCCA115_LOCUS10176</name>
</gene>
<dbReference type="Pfam" id="PF23276">
    <property type="entry name" value="TPR_24"/>
    <property type="match status" value="1"/>
</dbReference>
<keyword evidence="3" id="KW-0732">Signal</keyword>
<feature type="repeat" description="PPR" evidence="2">
    <location>
        <begin position="259"/>
        <end position="293"/>
    </location>
</feature>
<dbReference type="Proteomes" id="UP001295423">
    <property type="component" value="Unassembled WGS sequence"/>
</dbReference>
<reference evidence="5" key="1">
    <citation type="submission" date="2023-08" db="EMBL/GenBank/DDBJ databases">
        <authorList>
            <person name="Audoor S."/>
            <person name="Bilcke G."/>
        </authorList>
    </citation>
    <scope>NUCLEOTIDE SEQUENCE</scope>
</reference>
<feature type="repeat" description="PPR" evidence="2">
    <location>
        <begin position="470"/>
        <end position="504"/>
    </location>
</feature>
<feature type="chain" id="PRO_5042265356" description="Pentatricopeptide repeat-containing protein-mitochondrial domain-containing protein" evidence="3">
    <location>
        <begin position="22"/>
        <end position="826"/>
    </location>
</feature>
<evidence type="ECO:0000256" key="1">
    <source>
        <dbReference type="ARBA" id="ARBA00022737"/>
    </source>
</evidence>
<dbReference type="EMBL" id="CAKOGP040001557">
    <property type="protein sequence ID" value="CAJ1946035.1"/>
    <property type="molecule type" value="Genomic_DNA"/>
</dbReference>
<evidence type="ECO:0000256" key="2">
    <source>
        <dbReference type="PROSITE-ProRule" id="PRU00708"/>
    </source>
</evidence>
<feature type="repeat" description="PPR" evidence="2">
    <location>
        <begin position="329"/>
        <end position="363"/>
    </location>
</feature>
<feature type="repeat" description="PPR" evidence="2">
    <location>
        <begin position="596"/>
        <end position="630"/>
    </location>
</feature>